<dbReference type="Proteomes" id="UP000233524">
    <property type="component" value="Unassembled WGS sequence"/>
</dbReference>
<dbReference type="VEuPathDB" id="FungiDB:jhhlp_003379"/>
<dbReference type="AlphaFoldDB" id="A0A2N3NCJ6"/>
<keyword evidence="5" id="KW-1185">Reference proteome</keyword>
<evidence type="ECO:0000259" key="3">
    <source>
        <dbReference type="PROSITE" id="PS50893"/>
    </source>
</evidence>
<protein>
    <recommendedName>
        <fullName evidence="3">ABC transporter domain-containing protein</fullName>
    </recommendedName>
</protein>
<keyword evidence="2" id="KW-0067">ATP-binding</keyword>
<dbReference type="PROSITE" id="PS50893">
    <property type="entry name" value="ABC_TRANSPORTER_2"/>
    <property type="match status" value="1"/>
</dbReference>
<organism evidence="4 5">
    <name type="scientific">Lomentospora prolificans</name>
    <dbReference type="NCBI Taxonomy" id="41688"/>
    <lineage>
        <taxon>Eukaryota</taxon>
        <taxon>Fungi</taxon>
        <taxon>Dikarya</taxon>
        <taxon>Ascomycota</taxon>
        <taxon>Pezizomycotina</taxon>
        <taxon>Sordariomycetes</taxon>
        <taxon>Hypocreomycetidae</taxon>
        <taxon>Microascales</taxon>
        <taxon>Microascaceae</taxon>
        <taxon>Lomentospora</taxon>
    </lineage>
</organism>
<dbReference type="GO" id="GO:0016887">
    <property type="term" value="F:ATP hydrolysis activity"/>
    <property type="evidence" value="ECO:0007669"/>
    <property type="project" value="InterPro"/>
</dbReference>
<dbReference type="OrthoDB" id="6500128at2759"/>
<gene>
    <name evidence="4" type="ORF">jhhlp_003379</name>
</gene>
<evidence type="ECO:0000256" key="1">
    <source>
        <dbReference type="ARBA" id="ARBA00022741"/>
    </source>
</evidence>
<accession>A0A2N3NCJ6</accession>
<dbReference type="InterPro" id="IPR050173">
    <property type="entry name" value="ABC_transporter_C-like"/>
</dbReference>
<comment type="caution">
    <text evidence="4">The sequence shown here is derived from an EMBL/GenBank/DDBJ whole genome shotgun (WGS) entry which is preliminary data.</text>
</comment>
<dbReference type="InterPro" id="IPR027417">
    <property type="entry name" value="P-loop_NTPase"/>
</dbReference>
<evidence type="ECO:0000313" key="4">
    <source>
        <dbReference type="EMBL" id="PKS10082.1"/>
    </source>
</evidence>
<dbReference type="STRING" id="41688.A0A2N3NCJ6"/>
<evidence type="ECO:0000256" key="2">
    <source>
        <dbReference type="ARBA" id="ARBA00022840"/>
    </source>
</evidence>
<name>A0A2N3NCJ6_9PEZI</name>
<dbReference type="Pfam" id="PF00005">
    <property type="entry name" value="ABC_tran"/>
    <property type="match status" value="1"/>
</dbReference>
<dbReference type="Gene3D" id="3.40.50.300">
    <property type="entry name" value="P-loop containing nucleotide triphosphate hydrolases"/>
    <property type="match status" value="1"/>
</dbReference>
<dbReference type="InterPro" id="IPR003593">
    <property type="entry name" value="AAA+_ATPase"/>
</dbReference>
<dbReference type="PANTHER" id="PTHR24223">
    <property type="entry name" value="ATP-BINDING CASSETTE SUB-FAMILY C"/>
    <property type="match status" value="1"/>
</dbReference>
<proteinExistence type="predicted"/>
<dbReference type="SMART" id="SM00382">
    <property type="entry name" value="AAA"/>
    <property type="match status" value="1"/>
</dbReference>
<dbReference type="InParanoid" id="A0A2N3NCJ6"/>
<dbReference type="GO" id="GO:0005524">
    <property type="term" value="F:ATP binding"/>
    <property type="evidence" value="ECO:0007669"/>
    <property type="project" value="UniProtKB-KW"/>
</dbReference>
<reference evidence="4 5" key="1">
    <citation type="journal article" date="2017" name="G3 (Bethesda)">
        <title>First Draft Genome Sequence of the Pathogenic Fungus Lomentospora prolificans (Formerly Scedosporium prolificans).</title>
        <authorList>
            <person name="Luo R."/>
            <person name="Zimin A."/>
            <person name="Workman R."/>
            <person name="Fan Y."/>
            <person name="Pertea G."/>
            <person name="Grossman N."/>
            <person name="Wear M.P."/>
            <person name="Jia B."/>
            <person name="Miller H."/>
            <person name="Casadevall A."/>
            <person name="Timp W."/>
            <person name="Zhang S.X."/>
            <person name="Salzberg S.L."/>
        </authorList>
    </citation>
    <scope>NUCLEOTIDE SEQUENCE [LARGE SCALE GENOMIC DNA]</scope>
    <source>
        <strain evidence="4 5">JHH-5317</strain>
    </source>
</reference>
<dbReference type="GO" id="GO:0016020">
    <property type="term" value="C:membrane"/>
    <property type="evidence" value="ECO:0007669"/>
    <property type="project" value="TreeGrafter"/>
</dbReference>
<dbReference type="InterPro" id="IPR003439">
    <property type="entry name" value="ABC_transporter-like_ATP-bd"/>
</dbReference>
<dbReference type="PANTHER" id="PTHR24223:SF345">
    <property type="entry name" value="ABC MULTIDRUG TRANSPORTER (EUROFUNG)"/>
    <property type="match status" value="1"/>
</dbReference>
<dbReference type="GO" id="GO:0042626">
    <property type="term" value="F:ATPase-coupled transmembrane transporter activity"/>
    <property type="evidence" value="ECO:0007669"/>
    <property type="project" value="TreeGrafter"/>
</dbReference>
<sequence>MMAAISGLSLHRSALQSVIHALLYFSPAADIGVITNLFSRDSTLIDNELPMAITNLALDVDKALELLDDSQKPTYVLAMVQRCLLFSLHRSDTSDFTGASLVALMRFGDILNFIIRWWTQLETSIGAVTRLKALSDKVLSERFKDETEPVQPEWPAQSKIEIMGVSASYQSFNMANQFHEELSQEKPPHLVLENLSVSIAPGEKAAVCGRSGSGKSSLILLLLRMLDPLPSCAKGIIIDGVGLHSVNRADVRDRIIAMSQDPVFLPGRISLKRQFDPLDSSTPEECYAVLQLVELGNMASNVADMETPLRLESLSGGQRQLFNLPHMVLRGRVRSRRRNGGSKSGALLLLDEVTASISMDHQIERIMQRVIKVVIVERVRVVESGSPRALAMDDSSHFGQLWKA</sequence>
<evidence type="ECO:0000313" key="5">
    <source>
        <dbReference type="Proteomes" id="UP000233524"/>
    </source>
</evidence>
<feature type="domain" description="ABC transporter" evidence="3">
    <location>
        <begin position="169"/>
        <end position="403"/>
    </location>
</feature>
<dbReference type="SUPFAM" id="SSF52540">
    <property type="entry name" value="P-loop containing nucleoside triphosphate hydrolases"/>
    <property type="match status" value="1"/>
</dbReference>
<dbReference type="EMBL" id="NLAX01000009">
    <property type="protein sequence ID" value="PKS10082.1"/>
    <property type="molecule type" value="Genomic_DNA"/>
</dbReference>
<keyword evidence="1" id="KW-0547">Nucleotide-binding</keyword>